<evidence type="ECO:0000313" key="1">
    <source>
        <dbReference type="EMBL" id="PCH41541.1"/>
    </source>
</evidence>
<reference evidence="1 2" key="1">
    <citation type="journal article" date="2012" name="Science">
        <title>The Paleozoic origin of enzymatic lignin decomposition reconstructed from 31 fungal genomes.</title>
        <authorList>
            <person name="Floudas D."/>
            <person name="Binder M."/>
            <person name="Riley R."/>
            <person name="Barry K."/>
            <person name="Blanchette R.A."/>
            <person name="Henrissat B."/>
            <person name="Martinez A.T."/>
            <person name="Otillar R."/>
            <person name="Spatafora J.W."/>
            <person name="Yadav J.S."/>
            <person name="Aerts A."/>
            <person name="Benoit I."/>
            <person name="Boyd A."/>
            <person name="Carlson A."/>
            <person name="Copeland A."/>
            <person name="Coutinho P.M."/>
            <person name="de Vries R.P."/>
            <person name="Ferreira P."/>
            <person name="Findley K."/>
            <person name="Foster B."/>
            <person name="Gaskell J."/>
            <person name="Glotzer D."/>
            <person name="Gorecki P."/>
            <person name="Heitman J."/>
            <person name="Hesse C."/>
            <person name="Hori C."/>
            <person name="Igarashi K."/>
            <person name="Jurgens J.A."/>
            <person name="Kallen N."/>
            <person name="Kersten P."/>
            <person name="Kohler A."/>
            <person name="Kuees U."/>
            <person name="Kumar T.K.A."/>
            <person name="Kuo A."/>
            <person name="LaButti K."/>
            <person name="Larrondo L.F."/>
            <person name="Lindquist E."/>
            <person name="Ling A."/>
            <person name="Lombard V."/>
            <person name="Lucas S."/>
            <person name="Lundell T."/>
            <person name="Martin R."/>
            <person name="McLaughlin D.J."/>
            <person name="Morgenstern I."/>
            <person name="Morin E."/>
            <person name="Murat C."/>
            <person name="Nagy L.G."/>
            <person name="Nolan M."/>
            <person name="Ohm R.A."/>
            <person name="Patyshakuliyeva A."/>
            <person name="Rokas A."/>
            <person name="Ruiz-Duenas F.J."/>
            <person name="Sabat G."/>
            <person name="Salamov A."/>
            <person name="Samejima M."/>
            <person name="Schmutz J."/>
            <person name="Slot J.C."/>
            <person name="St John F."/>
            <person name="Stenlid J."/>
            <person name="Sun H."/>
            <person name="Sun S."/>
            <person name="Syed K."/>
            <person name="Tsang A."/>
            <person name="Wiebenga A."/>
            <person name="Young D."/>
            <person name="Pisabarro A."/>
            <person name="Eastwood D.C."/>
            <person name="Martin F."/>
            <person name="Cullen D."/>
            <person name="Grigoriev I.V."/>
            <person name="Hibbett D.S."/>
        </authorList>
    </citation>
    <scope>NUCLEOTIDE SEQUENCE [LARGE SCALE GENOMIC DNA]</scope>
    <source>
        <strain evidence="1 2">MD-104</strain>
    </source>
</reference>
<keyword evidence="2" id="KW-1185">Reference proteome</keyword>
<dbReference type="Proteomes" id="UP000218811">
    <property type="component" value="Unassembled WGS sequence"/>
</dbReference>
<name>A0A2H3JI35_WOLCO</name>
<organism evidence="1 2">
    <name type="scientific">Wolfiporia cocos (strain MD-104)</name>
    <name type="common">Brown rot fungus</name>
    <dbReference type="NCBI Taxonomy" id="742152"/>
    <lineage>
        <taxon>Eukaryota</taxon>
        <taxon>Fungi</taxon>
        <taxon>Dikarya</taxon>
        <taxon>Basidiomycota</taxon>
        <taxon>Agaricomycotina</taxon>
        <taxon>Agaricomycetes</taxon>
        <taxon>Polyporales</taxon>
        <taxon>Phaeolaceae</taxon>
        <taxon>Wolfiporia</taxon>
    </lineage>
</organism>
<accession>A0A2H3JI35</accession>
<protein>
    <submittedName>
        <fullName evidence="1">Uncharacterized protein</fullName>
    </submittedName>
</protein>
<evidence type="ECO:0000313" key="2">
    <source>
        <dbReference type="Proteomes" id="UP000218811"/>
    </source>
</evidence>
<proteinExistence type="predicted"/>
<sequence length="121" mass="13929">MSLATIWPAPSPPLRDATVLGSPEYDDLVRTRELKLLAPDGRRRDTEHERVRDAWRAVREDVPVVRPPSRCAVDIHLRKGWVVVRRITGDMTPARIARWEGRRLRYIQQQRPVIFAACGAL</sequence>
<dbReference type="EMBL" id="KB468113">
    <property type="protein sequence ID" value="PCH41541.1"/>
    <property type="molecule type" value="Genomic_DNA"/>
</dbReference>
<dbReference type="AlphaFoldDB" id="A0A2H3JI35"/>
<gene>
    <name evidence="1" type="ORF">WOLCODRAFT_137457</name>
</gene>